<protein>
    <submittedName>
        <fullName evidence="2">Pilus assembly protein</fullName>
    </submittedName>
</protein>
<proteinExistence type="predicted"/>
<keyword evidence="1" id="KW-0472">Membrane</keyword>
<accession>A0ABS3DBH1</accession>
<comment type="caution">
    <text evidence="2">The sequence shown here is derived from an EMBL/GenBank/DDBJ whole genome shotgun (WGS) entry which is preliminary data.</text>
</comment>
<gene>
    <name evidence="2" type="ORF">JYK02_10910</name>
</gene>
<dbReference type="Proteomes" id="UP000664052">
    <property type="component" value="Unassembled WGS sequence"/>
</dbReference>
<sequence>MRTRKLAARRGVALLETMAASVVLLLGLMAAMAMIQQSNHASRRTLTATQAQTLAEQTLENLVSQGCTRAPPCGNIAALDGSRSKVWQTAAGAVLTTRPAASIVAREYEIAVDVDGSVQAGLNENSAVGVPAVDRSLRGMGSGNLVNVRVSVSWVEPARTGRQVVVLQTRMAP</sequence>
<keyword evidence="3" id="KW-1185">Reference proteome</keyword>
<evidence type="ECO:0000256" key="1">
    <source>
        <dbReference type="SAM" id="Phobius"/>
    </source>
</evidence>
<evidence type="ECO:0000313" key="3">
    <source>
        <dbReference type="Proteomes" id="UP000664052"/>
    </source>
</evidence>
<dbReference type="RefSeq" id="WP_207050861.1">
    <property type="nucleotide sequence ID" value="NZ_JAFIMU010000006.1"/>
</dbReference>
<keyword evidence="1" id="KW-0812">Transmembrane</keyword>
<evidence type="ECO:0000313" key="2">
    <source>
        <dbReference type="EMBL" id="MBN8228017.1"/>
    </source>
</evidence>
<dbReference type="EMBL" id="JAFIMU010000006">
    <property type="protein sequence ID" value="MBN8228017.1"/>
    <property type="molecule type" value="Genomic_DNA"/>
</dbReference>
<reference evidence="2 3" key="1">
    <citation type="submission" date="2021-02" db="EMBL/GenBank/DDBJ databases">
        <title>De Novo genome assembly of isolated myxobacteria.</title>
        <authorList>
            <person name="Stevens D.C."/>
        </authorList>
    </citation>
    <scope>NUCLEOTIDE SEQUENCE [LARGE SCALE GENOMIC DNA]</scope>
    <source>
        <strain evidence="2 3">ATCC 29039</strain>
    </source>
</reference>
<organism evidence="2 3">
    <name type="scientific">Corallococcus macrosporus</name>
    <dbReference type="NCBI Taxonomy" id="35"/>
    <lineage>
        <taxon>Bacteria</taxon>
        <taxon>Pseudomonadati</taxon>
        <taxon>Myxococcota</taxon>
        <taxon>Myxococcia</taxon>
        <taxon>Myxococcales</taxon>
        <taxon>Cystobacterineae</taxon>
        <taxon>Myxococcaceae</taxon>
        <taxon>Corallococcus</taxon>
    </lineage>
</organism>
<feature type="transmembrane region" description="Helical" evidence="1">
    <location>
        <begin position="12"/>
        <end position="35"/>
    </location>
</feature>
<keyword evidence="1" id="KW-1133">Transmembrane helix</keyword>
<name>A0ABS3DBH1_9BACT</name>